<feature type="region of interest" description="Disordered" evidence="1">
    <location>
        <begin position="30"/>
        <end position="49"/>
    </location>
</feature>
<evidence type="ECO:0000313" key="3">
    <source>
        <dbReference type="Proteomes" id="UP000078540"/>
    </source>
</evidence>
<evidence type="ECO:0000256" key="1">
    <source>
        <dbReference type="SAM" id="MobiDB-lite"/>
    </source>
</evidence>
<protein>
    <submittedName>
        <fullName evidence="2">Uncharacterized protein</fullName>
    </submittedName>
</protein>
<accession>A0A195BES6</accession>
<reference evidence="2 3" key="1">
    <citation type="submission" date="2015-09" db="EMBL/GenBank/DDBJ databases">
        <title>Atta colombica WGS genome.</title>
        <authorList>
            <person name="Nygaard S."/>
            <person name="Hu H."/>
            <person name="Boomsma J."/>
            <person name="Zhang G."/>
        </authorList>
    </citation>
    <scope>NUCLEOTIDE SEQUENCE [LARGE SCALE GENOMIC DNA]</scope>
    <source>
        <strain evidence="2">Treedump-2</strain>
        <tissue evidence="2">Whole body</tissue>
    </source>
</reference>
<keyword evidence="3" id="KW-1185">Reference proteome</keyword>
<feature type="compositionally biased region" description="Basic and acidic residues" evidence="1">
    <location>
        <begin position="33"/>
        <end position="49"/>
    </location>
</feature>
<dbReference type="AlphaFoldDB" id="A0A195BES6"/>
<gene>
    <name evidence="2" type="ORF">ALC53_06889</name>
</gene>
<sequence length="100" mass="11613">MAVDDAIVRTIRTTGWGRLRVGRMILTRRRMKPREGNARDYEGKDERERTRQRLLRRVRQHPANCTSLNEPTMTPTFTSPASEPPRGTHRFPPSFPPQST</sequence>
<dbReference type="Proteomes" id="UP000078540">
    <property type="component" value="Unassembled WGS sequence"/>
</dbReference>
<organism evidence="2 3">
    <name type="scientific">Atta colombica</name>
    <dbReference type="NCBI Taxonomy" id="520822"/>
    <lineage>
        <taxon>Eukaryota</taxon>
        <taxon>Metazoa</taxon>
        <taxon>Ecdysozoa</taxon>
        <taxon>Arthropoda</taxon>
        <taxon>Hexapoda</taxon>
        <taxon>Insecta</taxon>
        <taxon>Pterygota</taxon>
        <taxon>Neoptera</taxon>
        <taxon>Endopterygota</taxon>
        <taxon>Hymenoptera</taxon>
        <taxon>Apocrita</taxon>
        <taxon>Aculeata</taxon>
        <taxon>Formicoidea</taxon>
        <taxon>Formicidae</taxon>
        <taxon>Myrmicinae</taxon>
        <taxon>Atta</taxon>
    </lineage>
</organism>
<feature type="compositionally biased region" description="Polar residues" evidence="1">
    <location>
        <begin position="63"/>
        <end position="81"/>
    </location>
</feature>
<dbReference type="EMBL" id="KQ976509">
    <property type="protein sequence ID" value="KYM82714.1"/>
    <property type="molecule type" value="Genomic_DNA"/>
</dbReference>
<evidence type="ECO:0000313" key="2">
    <source>
        <dbReference type="EMBL" id="KYM82714.1"/>
    </source>
</evidence>
<proteinExistence type="predicted"/>
<feature type="region of interest" description="Disordered" evidence="1">
    <location>
        <begin position="60"/>
        <end position="100"/>
    </location>
</feature>
<name>A0A195BES6_9HYME</name>